<keyword evidence="4 9" id="KW-0812">Transmembrane</keyword>
<comment type="subcellular location">
    <subcellularLocation>
        <location evidence="1">Membrane</location>
        <topology evidence="1">Multi-pass membrane protein</topology>
    </subcellularLocation>
</comment>
<gene>
    <name evidence="13" type="ORF">SCF082_LOCUS5625</name>
</gene>
<dbReference type="InterPro" id="IPR003864">
    <property type="entry name" value="CSC1/OSCA1-like_7TM"/>
</dbReference>
<evidence type="ECO:0000259" key="12">
    <source>
        <dbReference type="Pfam" id="PF14703"/>
    </source>
</evidence>
<keyword evidence="7" id="KW-0175">Coiled coil</keyword>
<evidence type="ECO:0000259" key="10">
    <source>
        <dbReference type="Pfam" id="PF02714"/>
    </source>
</evidence>
<dbReference type="InterPro" id="IPR032880">
    <property type="entry name" value="CSC1/OSCA1-like_N"/>
</dbReference>
<feature type="compositionally biased region" description="Low complexity" evidence="8">
    <location>
        <begin position="351"/>
        <end position="363"/>
    </location>
</feature>
<feature type="transmembrane region" description="Helical" evidence="9">
    <location>
        <begin position="773"/>
        <end position="793"/>
    </location>
</feature>
<feature type="transmembrane region" description="Helical" evidence="9">
    <location>
        <begin position="114"/>
        <end position="138"/>
    </location>
</feature>
<feature type="region of interest" description="Disordered" evidence="8">
    <location>
        <begin position="305"/>
        <end position="394"/>
    </location>
</feature>
<feature type="compositionally biased region" description="Low complexity" evidence="8">
    <location>
        <begin position="543"/>
        <end position="552"/>
    </location>
</feature>
<organism evidence="13 14">
    <name type="scientific">Durusdinium trenchii</name>
    <dbReference type="NCBI Taxonomy" id="1381693"/>
    <lineage>
        <taxon>Eukaryota</taxon>
        <taxon>Sar</taxon>
        <taxon>Alveolata</taxon>
        <taxon>Dinophyceae</taxon>
        <taxon>Suessiales</taxon>
        <taxon>Symbiodiniaceae</taxon>
        <taxon>Durusdinium</taxon>
    </lineage>
</organism>
<keyword evidence="6 9" id="KW-0472">Membrane</keyword>
<evidence type="ECO:0000313" key="13">
    <source>
        <dbReference type="EMBL" id="CAK8998364.1"/>
    </source>
</evidence>
<feature type="coiled-coil region" evidence="7">
    <location>
        <begin position="452"/>
        <end position="486"/>
    </location>
</feature>
<feature type="domain" description="CSC1/OSCA1-like N-terminal transmembrane" evidence="11">
    <location>
        <begin position="32"/>
        <end position="187"/>
    </location>
</feature>
<dbReference type="PANTHER" id="PTHR13018">
    <property type="entry name" value="PROBABLE MEMBRANE PROTEIN DUF221-RELATED"/>
    <property type="match status" value="1"/>
</dbReference>
<feature type="domain" description="CSC1/OSCA1-like cytosolic" evidence="12">
    <location>
        <begin position="206"/>
        <end position="287"/>
    </location>
</feature>
<feature type="region of interest" description="Disordered" evidence="8">
    <location>
        <begin position="500"/>
        <end position="579"/>
    </location>
</feature>
<evidence type="ECO:0000259" key="11">
    <source>
        <dbReference type="Pfam" id="PF13967"/>
    </source>
</evidence>
<dbReference type="Pfam" id="PF13967">
    <property type="entry name" value="RSN1_TM"/>
    <property type="match status" value="1"/>
</dbReference>
<dbReference type="InterPro" id="IPR027815">
    <property type="entry name" value="CSC1/OSCA1-like_cyt"/>
</dbReference>
<feature type="transmembrane region" description="Helical" evidence="9">
    <location>
        <begin position="977"/>
        <end position="998"/>
    </location>
</feature>
<feature type="transmembrane region" description="Helical" evidence="9">
    <location>
        <begin position="720"/>
        <end position="743"/>
    </location>
</feature>
<keyword evidence="14" id="KW-1185">Reference proteome</keyword>
<name>A0ABP0IAL7_9DINO</name>
<feature type="compositionally biased region" description="Low complexity" evidence="8">
    <location>
        <begin position="309"/>
        <end position="328"/>
    </location>
</feature>
<protein>
    <submittedName>
        <fullName evidence="13">CSC1-like protein At4g02900</fullName>
    </submittedName>
</protein>
<evidence type="ECO:0000256" key="2">
    <source>
        <dbReference type="ARBA" id="ARBA00007779"/>
    </source>
</evidence>
<dbReference type="Proteomes" id="UP001642464">
    <property type="component" value="Unassembled WGS sequence"/>
</dbReference>
<feature type="transmembrane region" description="Helical" evidence="9">
    <location>
        <begin position="939"/>
        <end position="956"/>
    </location>
</feature>
<dbReference type="Pfam" id="PF14703">
    <property type="entry name" value="PHM7_cyt"/>
    <property type="match status" value="1"/>
</dbReference>
<feature type="region of interest" description="Disordered" evidence="8">
    <location>
        <begin position="604"/>
        <end position="623"/>
    </location>
</feature>
<evidence type="ECO:0000256" key="8">
    <source>
        <dbReference type="SAM" id="MobiDB-lite"/>
    </source>
</evidence>
<dbReference type="Pfam" id="PF02714">
    <property type="entry name" value="RSN1_7TM"/>
    <property type="match status" value="1"/>
</dbReference>
<comment type="similarity">
    <text evidence="2">Belongs to the CSC1 (TC 1.A.17) family.</text>
</comment>
<evidence type="ECO:0000256" key="6">
    <source>
        <dbReference type="ARBA" id="ARBA00023136"/>
    </source>
</evidence>
<accession>A0ABP0IAL7</accession>
<feature type="transmembrane region" description="Helical" evidence="9">
    <location>
        <begin position="166"/>
        <end position="185"/>
    </location>
</feature>
<feature type="domain" description="CSC1/OSCA1-like 7TM region" evidence="10">
    <location>
        <begin position="720"/>
        <end position="996"/>
    </location>
</feature>
<evidence type="ECO:0000256" key="9">
    <source>
        <dbReference type="SAM" id="Phobius"/>
    </source>
</evidence>
<evidence type="ECO:0000256" key="7">
    <source>
        <dbReference type="SAM" id="Coils"/>
    </source>
</evidence>
<evidence type="ECO:0000256" key="4">
    <source>
        <dbReference type="ARBA" id="ARBA00022692"/>
    </source>
</evidence>
<dbReference type="EMBL" id="CAXAMM010003052">
    <property type="protein sequence ID" value="CAK8998364.1"/>
    <property type="molecule type" value="Genomic_DNA"/>
</dbReference>
<evidence type="ECO:0000256" key="3">
    <source>
        <dbReference type="ARBA" id="ARBA00022448"/>
    </source>
</evidence>
<feature type="compositionally biased region" description="Low complexity" evidence="8">
    <location>
        <begin position="612"/>
        <end position="623"/>
    </location>
</feature>
<evidence type="ECO:0000313" key="14">
    <source>
        <dbReference type="Proteomes" id="UP001642464"/>
    </source>
</evidence>
<reference evidence="13 14" key="1">
    <citation type="submission" date="2024-02" db="EMBL/GenBank/DDBJ databases">
        <authorList>
            <person name="Chen Y."/>
            <person name="Shah S."/>
            <person name="Dougan E. K."/>
            <person name="Thang M."/>
            <person name="Chan C."/>
        </authorList>
    </citation>
    <scope>NUCLEOTIDE SEQUENCE [LARGE SCALE GENOMIC DNA]</scope>
</reference>
<comment type="caution">
    <text evidence="13">The sequence shown here is derived from an EMBL/GenBank/DDBJ whole genome shotgun (WGS) entry which is preliminary data.</text>
</comment>
<feature type="transmembrane region" description="Helical" evidence="9">
    <location>
        <begin position="813"/>
        <end position="835"/>
    </location>
</feature>
<keyword evidence="3" id="KW-0813">Transport</keyword>
<sequence length="1088" mass="122017">MGRTPEPPWVWPTEAPTEAPTSAIKRDIDMESFVRTLSAAGVAVVIGLVLYLVLRSRRTAWAKRVFAPRLLTARIPPRVQPRGPLGWLGSLVGPKASKRILEEVGLDAYMANRLLVFCATTFMCLAPFSMFVLLPLYVSESEASAMDINRFTLDAILSGPNKDRQLWIAVSMTYWNSMIVLYLLHHEYRRFVRQRHEFLRRLAPQSYTVLVERIPKQLCNRPALLHYFRKIFGKRVLDAHVVDNNPMLNYAVKKRLQVVSKLERALYQLDRTGERAWRLHVPWLCCWTQIRQKLEPLGVGPIPRPSPAPMVSSSAPSTNLTESLLASGADGGGGVPVGDGSESQAPRAADRSFATRSSSSTCSDSDDDGSHHQGLTDDEETGTPLEGDTAALDDPEERAFLEMWQRNLEMNGLGEATDTQTHQHRDAHQERRGSRCLWLLARANICFYVDAIKSYERELKVWNRRVKHLQNKAERKRKILEREAEKNVVEPSKKVIQDQIRVRIRQERKRRNEAGRGRQGSASSIRLRHRNSNRHVDSPSHASVGGNVVNSVTGEGATRSSIGAGLGRSDSMRSRGSMSSAAIAGGLPWDDGRNAMFQSFLSTTGRPLSRRSTSSAEAADDQSSFFDDEDEDYFTDDMLDGDDDRLFEHAGFDDILRFAVDQNERTSAFITFASLTATMSAAQTVVDRPLRMSISIAPDARDVLWDNLGLPLPVLALFTWLIRAILLAIVLLFGTLTASLSALTKLSSLTHYVPGLKQWLLEHPQFQVVFQEISPLMLVVLYSSVPPLLGLVLRLQRRRSVSEIQLEFFDFYYPFLLIQVFLFYVLVGGVLPHLGEIVNKPLELLSLLGRALPSNVLFFMQYLVTRSVLLVFELLRVPDISLALLRGAFRGSRTARERRTPCCGLHTIDHPHSGMLERVISTVCLCFSIGLTYSVVAPFMTMLALLYFVIATVVYRQQILYVYTSEREGAGILFPKVFRALMTSVLIFQLIMVGIFSVNASPSSVTLMLPLLFATLTFILFCENAYERPSKFLPLGDASELDIIHGPPKHPTLYRHPSSLAPPKLAPEPVNEDSFRLMHQVPSITTMS</sequence>
<feature type="compositionally biased region" description="Basic and acidic residues" evidence="8">
    <location>
        <begin position="500"/>
        <end position="516"/>
    </location>
</feature>
<evidence type="ECO:0000256" key="1">
    <source>
        <dbReference type="ARBA" id="ARBA00004141"/>
    </source>
</evidence>
<feature type="transmembrane region" description="Helical" evidence="9">
    <location>
        <begin position="1004"/>
        <end position="1022"/>
    </location>
</feature>
<feature type="transmembrane region" description="Helical" evidence="9">
    <location>
        <begin position="33"/>
        <end position="54"/>
    </location>
</feature>
<dbReference type="InterPro" id="IPR045122">
    <property type="entry name" value="Csc1-like"/>
</dbReference>
<proteinExistence type="inferred from homology"/>
<keyword evidence="5 9" id="KW-1133">Transmembrane helix</keyword>
<evidence type="ECO:0000256" key="5">
    <source>
        <dbReference type="ARBA" id="ARBA00022989"/>
    </source>
</evidence>
<dbReference type="PANTHER" id="PTHR13018:SF5">
    <property type="entry name" value="RE44586P"/>
    <property type="match status" value="1"/>
</dbReference>